<dbReference type="Pfam" id="PF06240">
    <property type="entry name" value="COXG"/>
    <property type="match status" value="1"/>
</dbReference>
<dbReference type="RefSeq" id="WP_129183207.1">
    <property type="nucleotide sequence ID" value="NZ_JAGIOG010000001.1"/>
</dbReference>
<dbReference type="Proteomes" id="UP001515100">
    <property type="component" value="Unassembled WGS sequence"/>
</dbReference>
<sequence>MMISGEFTARATVGELRSLSGSADVLASVSTLSEIRPVEGMIRAVFSPTTALGRIPLRTTIETLVDTDAGARLRVRGSRAGHGVDVDLHLAFSPVPIGTVVSWTADLVVRGNAASVGQRVAGSVASHAIQDVLEQAASAAHGREVQA</sequence>
<gene>
    <name evidence="1" type="ORF">ESP62_007130</name>
</gene>
<keyword evidence="2" id="KW-1185">Reference proteome</keyword>
<evidence type="ECO:0008006" key="3">
    <source>
        <dbReference type="Google" id="ProtNLM"/>
    </source>
</evidence>
<evidence type="ECO:0000313" key="1">
    <source>
        <dbReference type="EMBL" id="KAA1378148.1"/>
    </source>
</evidence>
<dbReference type="InterPro" id="IPR023393">
    <property type="entry name" value="START-like_dom_sf"/>
</dbReference>
<reference evidence="1" key="1">
    <citation type="submission" date="2019-09" db="EMBL/GenBank/DDBJ databases">
        <authorList>
            <person name="Li J."/>
        </authorList>
    </citation>
    <scope>NUCLEOTIDE SEQUENCE [LARGE SCALE GENOMIC DNA]</scope>
    <source>
        <strain evidence="1">NRBC 14897</strain>
    </source>
</reference>
<dbReference type="InterPro" id="IPR010419">
    <property type="entry name" value="CO_DH_gsu"/>
</dbReference>
<accession>A0A641ALI2</accession>
<organism evidence="1 2">
    <name type="scientific">Aeromicrobium fastidiosum</name>
    <dbReference type="NCBI Taxonomy" id="52699"/>
    <lineage>
        <taxon>Bacteria</taxon>
        <taxon>Bacillati</taxon>
        <taxon>Actinomycetota</taxon>
        <taxon>Actinomycetes</taxon>
        <taxon>Propionibacteriales</taxon>
        <taxon>Nocardioidaceae</taxon>
        <taxon>Aeromicrobium</taxon>
    </lineage>
</organism>
<dbReference type="OrthoDB" id="5189976at2"/>
<name>A0A641ALI2_9ACTN</name>
<dbReference type="Gene3D" id="3.30.530.20">
    <property type="match status" value="1"/>
</dbReference>
<evidence type="ECO:0000313" key="2">
    <source>
        <dbReference type="Proteomes" id="UP001515100"/>
    </source>
</evidence>
<protein>
    <recommendedName>
        <fullName evidence="3">DUF2505 domain-containing protein</fullName>
    </recommendedName>
</protein>
<proteinExistence type="predicted"/>
<dbReference type="AlphaFoldDB" id="A0A641ALI2"/>
<dbReference type="EMBL" id="SDPP02000002">
    <property type="protein sequence ID" value="KAA1378148.1"/>
    <property type="molecule type" value="Genomic_DNA"/>
</dbReference>
<dbReference type="SUPFAM" id="SSF55961">
    <property type="entry name" value="Bet v1-like"/>
    <property type="match status" value="1"/>
</dbReference>
<comment type="caution">
    <text evidence="1">The sequence shown here is derived from an EMBL/GenBank/DDBJ whole genome shotgun (WGS) entry which is preliminary data.</text>
</comment>